<protein>
    <submittedName>
        <fullName evidence="2">Uncharacterized protein</fullName>
    </submittedName>
</protein>
<organism evidence="2 3">
    <name type="scientific">Heterodera schachtii</name>
    <name type="common">Sugarbeet cyst nematode worm</name>
    <name type="synonym">Tylenchus schachtii</name>
    <dbReference type="NCBI Taxonomy" id="97005"/>
    <lineage>
        <taxon>Eukaryota</taxon>
        <taxon>Metazoa</taxon>
        <taxon>Ecdysozoa</taxon>
        <taxon>Nematoda</taxon>
        <taxon>Chromadorea</taxon>
        <taxon>Rhabditida</taxon>
        <taxon>Tylenchina</taxon>
        <taxon>Tylenchomorpha</taxon>
        <taxon>Tylenchoidea</taxon>
        <taxon>Heteroderidae</taxon>
        <taxon>Heteroderinae</taxon>
        <taxon>Heterodera</taxon>
    </lineage>
</organism>
<sequence length="121" mass="13590">MRVPFAISSPQQPITVRRGGASPVGYGSLEMGQFSRISSKICQNNRGVFIAEGLIEAVESVENGKLETKTLRNCRRKKMRGRANRTKNSEGKVGHWPKGHRQNQCQCQIHELSSLCNYFLL</sequence>
<accession>A0ABD2JFS5</accession>
<reference evidence="2 3" key="1">
    <citation type="submission" date="2024-10" db="EMBL/GenBank/DDBJ databases">
        <authorList>
            <person name="Kim D."/>
        </authorList>
    </citation>
    <scope>NUCLEOTIDE SEQUENCE [LARGE SCALE GENOMIC DNA]</scope>
    <source>
        <strain evidence="2">Taebaek</strain>
    </source>
</reference>
<dbReference type="Proteomes" id="UP001620645">
    <property type="component" value="Unassembled WGS sequence"/>
</dbReference>
<gene>
    <name evidence="2" type="ORF">niasHS_006865</name>
</gene>
<evidence type="ECO:0000313" key="2">
    <source>
        <dbReference type="EMBL" id="KAL3089481.1"/>
    </source>
</evidence>
<dbReference type="AlphaFoldDB" id="A0ABD2JFS5"/>
<keyword evidence="3" id="KW-1185">Reference proteome</keyword>
<proteinExistence type="predicted"/>
<dbReference type="EMBL" id="JBICCN010000144">
    <property type="protein sequence ID" value="KAL3089481.1"/>
    <property type="molecule type" value="Genomic_DNA"/>
</dbReference>
<evidence type="ECO:0000256" key="1">
    <source>
        <dbReference type="SAM" id="MobiDB-lite"/>
    </source>
</evidence>
<feature type="region of interest" description="Disordered" evidence="1">
    <location>
        <begin position="77"/>
        <end position="97"/>
    </location>
</feature>
<evidence type="ECO:0000313" key="3">
    <source>
        <dbReference type="Proteomes" id="UP001620645"/>
    </source>
</evidence>
<name>A0ABD2JFS5_HETSC</name>
<comment type="caution">
    <text evidence="2">The sequence shown here is derived from an EMBL/GenBank/DDBJ whole genome shotgun (WGS) entry which is preliminary data.</text>
</comment>